<accession>A0A1H4JIF5</accession>
<dbReference type="RefSeq" id="WP_092309426.1">
    <property type="nucleotide sequence ID" value="NZ_FNTJ01000001.1"/>
</dbReference>
<evidence type="ECO:0000256" key="1">
    <source>
        <dbReference type="SAM" id="MobiDB-lite"/>
    </source>
</evidence>
<dbReference type="AlphaFoldDB" id="A0A1H4JIF5"/>
<keyword evidence="4" id="KW-1185">Reference proteome</keyword>
<evidence type="ECO:0008006" key="5">
    <source>
        <dbReference type="Google" id="ProtNLM"/>
    </source>
</evidence>
<keyword evidence="2" id="KW-0732">Signal</keyword>
<evidence type="ECO:0000256" key="2">
    <source>
        <dbReference type="SAM" id="SignalP"/>
    </source>
</evidence>
<feature type="signal peptide" evidence="2">
    <location>
        <begin position="1"/>
        <end position="19"/>
    </location>
</feature>
<reference evidence="4" key="1">
    <citation type="submission" date="2016-10" db="EMBL/GenBank/DDBJ databases">
        <authorList>
            <person name="Varghese N."/>
            <person name="Submissions S."/>
        </authorList>
    </citation>
    <scope>NUCLEOTIDE SEQUENCE [LARGE SCALE GENOMIC DNA]</scope>
    <source>
        <strain evidence="4">DSM 9751</strain>
    </source>
</reference>
<name>A0A1H4JIF5_9PSED</name>
<gene>
    <name evidence="3" type="ORF">SAMN05216178_0486</name>
</gene>
<feature type="compositionally biased region" description="Polar residues" evidence="1">
    <location>
        <begin position="266"/>
        <end position="284"/>
    </location>
</feature>
<feature type="region of interest" description="Disordered" evidence="1">
    <location>
        <begin position="266"/>
        <end position="288"/>
    </location>
</feature>
<feature type="chain" id="PRO_5011725487" description="Cytochrome c-552/DMSO reductase-like haem-binding domain-containing protein" evidence="2">
    <location>
        <begin position="20"/>
        <end position="395"/>
    </location>
</feature>
<dbReference type="EMBL" id="FNTJ01000001">
    <property type="protein sequence ID" value="SEB46080.1"/>
    <property type="molecule type" value="Genomic_DNA"/>
</dbReference>
<protein>
    <recommendedName>
        <fullName evidence="5">Cytochrome c-552/DMSO reductase-like haem-binding domain-containing protein</fullName>
    </recommendedName>
</protein>
<evidence type="ECO:0000313" key="4">
    <source>
        <dbReference type="Proteomes" id="UP000198982"/>
    </source>
</evidence>
<proteinExistence type="predicted"/>
<sequence length="395" mass="44041">MRRTIPIVVLSVLSGLAQAQTPSAFNCSNFLTFNGDQSGTLSTFQQSPETMAWNWFVCLNQADGSNGGLRVWETFKPSDQVYLLKGAEPLPYSERENLPSEVPALAQKQGMDPKGLFQFLGNDTAGSPQNGVQQVDGLALKMRSGAPVPPSKHEQLVRFHLLMGKDTFNYIVANKVYNRDGLAKLTSNLDFPATAWELKTSWFWIGTDQGFKTVLTEDGYYISQAYYVDSTGQYQVGYAALSGMHVINKLTPDWVWTTFENRNNPKYTVTNDTPPKPMTNSTGPTDAAKPVNSSFQQQYSNLAQYELIGVQYDQHRAEPKLLANSQLESAFQGSSSCLACHSTAAYSTKKNSFFSFNIDHTGGILYPTSVLPDKDFVGYQKLDYVWSLKRAQWKR</sequence>
<dbReference type="Proteomes" id="UP000198982">
    <property type="component" value="Unassembled WGS sequence"/>
</dbReference>
<organism evidence="3 4">
    <name type="scientific">Pseudomonas saponiphila</name>
    <dbReference type="NCBI Taxonomy" id="556534"/>
    <lineage>
        <taxon>Bacteria</taxon>
        <taxon>Pseudomonadati</taxon>
        <taxon>Pseudomonadota</taxon>
        <taxon>Gammaproteobacteria</taxon>
        <taxon>Pseudomonadales</taxon>
        <taxon>Pseudomonadaceae</taxon>
        <taxon>Pseudomonas</taxon>
    </lineage>
</organism>
<evidence type="ECO:0000313" key="3">
    <source>
        <dbReference type="EMBL" id="SEB46080.1"/>
    </source>
</evidence>